<feature type="domain" description="PAS" evidence="4">
    <location>
        <begin position="250"/>
        <end position="319"/>
    </location>
</feature>
<dbReference type="Gene3D" id="3.30.450.20">
    <property type="entry name" value="PAS domain"/>
    <property type="match status" value="3"/>
</dbReference>
<gene>
    <name evidence="6" type="ORF">JKV55_08590</name>
</gene>
<feature type="domain" description="PAC" evidence="5">
    <location>
        <begin position="80"/>
        <end position="131"/>
    </location>
</feature>
<dbReference type="SUPFAM" id="SSF55785">
    <property type="entry name" value="PYP-like sensor domain (PAS domain)"/>
    <property type="match status" value="3"/>
</dbReference>
<dbReference type="PROSITE" id="PS50113">
    <property type="entry name" value="PAC"/>
    <property type="match status" value="3"/>
</dbReference>
<reference evidence="7" key="1">
    <citation type="submission" date="2021-01" db="EMBL/GenBank/DDBJ databases">
        <title>Genome public.</title>
        <authorList>
            <person name="Liu C."/>
            <person name="Sun Q."/>
        </authorList>
    </citation>
    <scope>NUCLEOTIDE SEQUENCE [LARGE SCALE GENOMIC DNA]</scope>
    <source>
        <strain evidence="7">CGMCC 1.18722</strain>
    </source>
</reference>
<dbReference type="SMART" id="SM00086">
    <property type="entry name" value="PAC"/>
    <property type="match status" value="3"/>
</dbReference>
<dbReference type="CDD" id="cd00130">
    <property type="entry name" value="PAS"/>
    <property type="match status" value="3"/>
</dbReference>
<dbReference type="InterPro" id="IPR000700">
    <property type="entry name" value="PAS-assoc_C"/>
</dbReference>
<dbReference type="PROSITE" id="PS50111">
    <property type="entry name" value="CHEMOTAXIS_TRANSDUC_2"/>
    <property type="match status" value="1"/>
</dbReference>
<dbReference type="InterPro" id="IPR050903">
    <property type="entry name" value="Bact_Chemotaxis_MeTrfase"/>
</dbReference>
<dbReference type="SUPFAM" id="SSF58104">
    <property type="entry name" value="Methyl-accepting chemotaxis protein (MCP) signaling domain"/>
    <property type="match status" value="1"/>
</dbReference>
<accession>A0ABS1QSE6</accession>
<protein>
    <submittedName>
        <fullName evidence="6">PAS domain-containing methyl-accepting chemotaxis protein</fullName>
    </submittedName>
</protein>
<dbReference type="Pfam" id="PF00015">
    <property type="entry name" value="MCPsignal"/>
    <property type="match status" value="1"/>
</dbReference>
<feature type="domain" description="PAC" evidence="5">
    <location>
        <begin position="324"/>
        <end position="375"/>
    </location>
</feature>
<sequence length="591" mass="65816">MFSRKSAADEIIDAINHSQAVIQFALDGTIQSANDHFLALTGYRAEEVVGKHHRIFVEPEEAAGTAYQLFWQQLREGRAQTAEFKRLGKGGREIWIQASYTPIMHSGKVSKIIKFATDVTEQVLQKAHLESQLRAIHRAQAVIEFELDGTIITANQNFLALMGYSLEEIRGRHHRMFVAPEEAQGEDYRRFWQRLNGGEYQTAEYRRLARDGRAVWIHATYNPITTPDGKILKIVKFASDITEEVRQRNQFRLLSMVANETDNAVVITNSEHRILYVNQGFARMTGYSADEALGHAPQEFLVGDRTDPATRERIRAEVNAPNAFYDEIEIYRKNGSSLWVSVTSNPVYEQQQHQGFIAIVADITQVKSNALEFETRFRAIGQSNLLVEWLPEGGLADINDYPLSQYGIAPGRFAEAMHSWQHYLSQPQQRQLLDGDNVRQEVQVRVAGRELGVDATFCAVKDPYGALQKIILYGADITEHLAVVQSSQSVMEQLLRSGQSINAMVSSINAIADQTNLLALNAAIEAARAGDAGRGFSVVATEVRTLAGRASDSASEINAVVSQNQQLLNSLSQTLARLGTAQESAQLLKAS</sequence>
<dbReference type="InterPro" id="IPR004090">
    <property type="entry name" value="Chemotax_Me-accpt_rcpt"/>
</dbReference>
<proteinExistence type="predicted"/>
<keyword evidence="1 2" id="KW-0807">Transducer</keyword>
<feature type="domain" description="PAS" evidence="4">
    <location>
        <begin position="125"/>
        <end position="182"/>
    </location>
</feature>
<dbReference type="InterPro" id="IPR013655">
    <property type="entry name" value="PAS_fold_3"/>
</dbReference>
<evidence type="ECO:0000259" key="4">
    <source>
        <dbReference type="PROSITE" id="PS50112"/>
    </source>
</evidence>
<dbReference type="PANTHER" id="PTHR24422:SF10">
    <property type="entry name" value="CHEMOTAXIS PROTEIN METHYLTRANSFERASE 2"/>
    <property type="match status" value="1"/>
</dbReference>
<feature type="domain" description="Methyl-accepting transducer" evidence="3">
    <location>
        <begin position="484"/>
        <end position="591"/>
    </location>
</feature>
<evidence type="ECO:0000256" key="2">
    <source>
        <dbReference type="PROSITE-ProRule" id="PRU00284"/>
    </source>
</evidence>
<evidence type="ECO:0000313" key="7">
    <source>
        <dbReference type="Proteomes" id="UP000638570"/>
    </source>
</evidence>
<dbReference type="Pfam" id="PF13426">
    <property type="entry name" value="PAS_9"/>
    <property type="match status" value="1"/>
</dbReference>
<dbReference type="Pfam" id="PF08447">
    <property type="entry name" value="PAS_3"/>
    <property type="match status" value="2"/>
</dbReference>
<evidence type="ECO:0000259" key="5">
    <source>
        <dbReference type="PROSITE" id="PS50113"/>
    </source>
</evidence>
<dbReference type="SMART" id="SM00091">
    <property type="entry name" value="PAS"/>
    <property type="match status" value="3"/>
</dbReference>
<feature type="domain" description="PAC" evidence="5">
    <location>
        <begin position="201"/>
        <end position="253"/>
    </location>
</feature>
<comment type="caution">
    <text evidence="6">The sequence shown here is derived from an EMBL/GenBank/DDBJ whole genome shotgun (WGS) entry which is preliminary data.</text>
</comment>
<evidence type="ECO:0000256" key="1">
    <source>
        <dbReference type="ARBA" id="ARBA00023224"/>
    </source>
</evidence>
<keyword evidence="7" id="KW-1185">Reference proteome</keyword>
<dbReference type="Gene3D" id="1.10.287.950">
    <property type="entry name" value="Methyl-accepting chemotaxis protein"/>
    <property type="match status" value="1"/>
</dbReference>
<dbReference type="PANTHER" id="PTHR24422">
    <property type="entry name" value="CHEMOTAXIS PROTEIN METHYLTRANSFERASE"/>
    <property type="match status" value="1"/>
</dbReference>
<dbReference type="NCBIfam" id="TIGR00229">
    <property type="entry name" value="sensory_box"/>
    <property type="match status" value="3"/>
</dbReference>
<dbReference type="RefSeq" id="WP_202084184.1">
    <property type="nucleotide sequence ID" value="NZ_JAERTZ010000018.1"/>
</dbReference>
<dbReference type="PROSITE" id="PS50112">
    <property type="entry name" value="PAS"/>
    <property type="match status" value="3"/>
</dbReference>
<dbReference type="Proteomes" id="UP000638570">
    <property type="component" value="Unassembled WGS sequence"/>
</dbReference>
<dbReference type="InterPro" id="IPR004089">
    <property type="entry name" value="MCPsignal_dom"/>
</dbReference>
<evidence type="ECO:0000313" key="6">
    <source>
        <dbReference type="EMBL" id="MBL1377386.1"/>
    </source>
</evidence>
<dbReference type="InterPro" id="IPR001610">
    <property type="entry name" value="PAC"/>
</dbReference>
<dbReference type="PRINTS" id="PR00260">
    <property type="entry name" value="CHEMTRNSDUCR"/>
</dbReference>
<dbReference type="InterPro" id="IPR000014">
    <property type="entry name" value="PAS"/>
</dbReference>
<organism evidence="6 7">
    <name type="scientific">Zobellella iuensis</name>
    <dbReference type="NCBI Taxonomy" id="2803811"/>
    <lineage>
        <taxon>Bacteria</taxon>
        <taxon>Pseudomonadati</taxon>
        <taxon>Pseudomonadota</taxon>
        <taxon>Gammaproteobacteria</taxon>
        <taxon>Aeromonadales</taxon>
        <taxon>Aeromonadaceae</taxon>
        <taxon>Zobellella</taxon>
    </lineage>
</organism>
<evidence type="ECO:0000259" key="3">
    <source>
        <dbReference type="PROSITE" id="PS50111"/>
    </source>
</evidence>
<name>A0ABS1QSE6_9GAMM</name>
<dbReference type="InterPro" id="IPR035965">
    <property type="entry name" value="PAS-like_dom_sf"/>
</dbReference>
<feature type="domain" description="PAS" evidence="4">
    <location>
        <begin position="4"/>
        <end position="61"/>
    </location>
</feature>
<dbReference type="EMBL" id="JAERTZ010000018">
    <property type="protein sequence ID" value="MBL1377386.1"/>
    <property type="molecule type" value="Genomic_DNA"/>
</dbReference>